<dbReference type="PANTHER" id="PTHR30055:SF243">
    <property type="entry name" value="HTH-TYPE TRANSCRIPTIONAL REGULATOR RV1816"/>
    <property type="match status" value="1"/>
</dbReference>
<dbReference type="InterPro" id="IPR025996">
    <property type="entry name" value="MT1864/Rv1816-like_C"/>
</dbReference>
<comment type="caution">
    <text evidence="6">The sequence shown here is derived from an EMBL/GenBank/DDBJ whole genome shotgun (WGS) entry which is preliminary data.</text>
</comment>
<dbReference type="InterPro" id="IPR009057">
    <property type="entry name" value="Homeodomain-like_sf"/>
</dbReference>
<keyword evidence="3" id="KW-0804">Transcription</keyword>
<feature type="DNA-binding region" description="H-T-H motif" evidence="4">
    <location>
        <begin position="32"/>
        <end position="51"/>
    </location>
</feature>
<dbReference type="InterPro" id="IPR036271">
    <property type="entry name" value="Tet_transcr_reg_TetR-rel_C_sf"/>
</dbReference>
<evidence type="ECO:0000259" key="5">
    <source>
        <dbReference type="PROSITE" id="PS50977"/>
    </source>
</evidence>
<name>A0ABN2YZ18_9ACTN</name>
<proteinExistence type="predicted"/>
<evidence type="ECO:0000256" key="1">
    <source>
        <dbReference type="ARBA" id="ARBA00023015"/>
    </source>
</evidence>
<accession>A0ABN2YZ18</accession>
<keyword evidence="2 4" id="KW-0238">DNA-binding</keyword>
<dbReference type="PROSITE" id="PS50977">
    <property type="entry name" value="HTH_TETR_2"/>
    <property type="match status" value="1"/>
</dbReference>
<dbReference type="PANTHER" id="PTHR30055">
    <property type="entry name" value="HTH-TYPE TRANSCRIPTIONAL REGULATOR RUTR"/>
    <property type="match status" value="1"/>
</dbReference>
<dbReference type="InterPro" id="IPR001647">
    <property type="entry name" value="HTH_TetR"/>
</dbReference>
<reference evidence="6 7" key="1">
    <citation type="journal article" date="2019" name="Int. J. Syst. Evol. Microbiol.">
        <title>The Global Catalogue of Microorganisms (GCM) 10K type strain sequencing project: providing services to taxonomists for standard genome sequencing and annotation.</title>
        <authorList>
            <consortium name="The Broad Institute Genomics Platform"/>
            <consortium name="The Broad Institute Genome Sequencing Center for Infectious Disease"/>
            <person name="Wu L."/>
            <person name="Ma J."/>
        </authorList>
    </citation>
    <scope>NUCLEOTIDE SEQUENCE [LARGE SCALE GENOMIC DNA]</scope>
    <source>
        <strain evidence="6 7">JCM 16021</strain>
    </source>
</reference>
<protein>
    <submittedName>
        <fullName evidence="6">TetR/AcrR family transcriptional regulator</fullName>
    </submittedName>
</protein>
<dbReference type="Pfam" id="PF13305">
    <property type="entry name" value="TetR_C_33"/>
    <property type="match status" value="1"/>
</dbReference>
<dbReference type="SUPFAM" id="SSF46689">
    <property type="entry name" value="Homeodomain-like"/>
    <property type="match status" value="1"/>
</dbReference>
<dbReference type="EMBL" id="BAAAQQ010000014">
    <property type="protein sequence ID" value="GAA2134264.1"/>
    <property type="molecule type" value="Genomic_DNA"/>
</dbReference>
<dbReference type="Gene3D" id="1.10.357.10">
    <property type="entry name" value="Tetracycline Repressor, domain 2"/>
    <property type="match status" value="1"/>
</dbReference>
<dbReference type="Proteomes" id="UP001500575">
    <property type="component" value="Unassembled WGS sequence"/>
</dbReference>
<dbReference type="InterPro" id="IPR050109">
    <property type="entry name" value="HTH-type_TetR-like_transc_reg"/>
</dbReference>
<evidence type="ECO:0000313" key="6">
    <source>
        <dbReference type="EMBL" id="GAA2134264.1"/>
    </source>
</evidence>
<gene>
    <name evidence="6" type="ORF">GCM10009843_40570</name>
</gene>
<keyword evidence="1" id="KW-0805">Transcription regulation</keyword>
<evidence type="ECO:0000256" key="3">
    <source>
        <dbReference type="ARBA" id="ARBA00023163"/>
    </source>
</evidence>
<dbReference type="Pfam" id="PF00440">
    <property type="entry name" value="TetR_N"/>
    <property type="match status" value="1"/>
</dbReference>
<evidence type="ECO:0000256" key="2">
    <source>
        <dbReference type="ARBA" id="ARBA00023125"/>
    </source>
</evidence>
<dbReference type="SUPFAM" id="SSF48498">
    <property type="entry name" value="Tetracyclin repressor-like, C-terminal domain"/>
    <property type="match status" value="1"/>
</dbReference>
<keyword evidence="7" id="KW-1185">Reference proteome</keyword>
<sequence length="204" mass="21777">MSREKIYSETLGKQLISLAAEKIAEGGRDAVSLRRLARDAGTSTTAIYTLFGSKDELVAAVLAAAGASLTAAQDAVPTTDDPLADFAELGRCYRRWALDQPELYAVMFGRAGLREVIAGAALDVAMRPLLEAVRRCMDAGVLRAADPREAALSIWASVHGLVSLEIAGYVDDEGDVLEQHLVASALYWLAPSVAEPLARVASRY</sequence>
<organism evidence="6 7">
    <name type="scientific">Nocardioides bigeumensis</name>
    <dbReference type="NCBI Taxonomy" id="433657"/>
    <lineage>
        <taxon>Bacteria</taxon>
        <taxon>Bacillati</taxon>
        <taxon>Actinomycetota</taxon>
        <taxon>Actinomycetes</taxon>
        <taxon>Propionibacteriales</taxon>
        <taxon>Nocardioidaceae</taxon>
        <taxon>Nocardioides</taxon>
    </lineage>
</organism>
<evidence type="ECO:0000256" key="4">
    <source>
        <dbReference type="PROSITE-ProRule" id="PRU00335"/>
    </source>
</evidence>
<evidence type="ECO:0000313" key="7">
    <source>
        <dbReference type="Proteomes" id="UP001500575"/>
    </source>
</evidence>
<feature type="domain" description="HTH tetR-type" evidence="5">
    <location>
        <begin position="9"/>
        <end position="69"/>
    </location>
</feature>
<dbReference type="RefSeq" id="WP_344305684.1">
    <property type="nucleotide sequence ID" value="NZ_BAAAQQ010000014.1"/>
</dbReference>